<evidence type="ECO:0000256" key="3">
    <source>
        <dbReference type="SAM" id="Phobius"/>
    </source>
</evidence>
<feature type="transmembrane region" description="Helical" evidence="3">
    <location>
        <begin position="7"/>
        <end position="28"/>
    </location>
</feature>
<protein>
    <submittedName>
        <fullName evidence="4">Uncharacterized protein</fullName>
    </submittedName>
</protein>
<keyword evidence="1" id="KW-0175">Coiled coil</keyword>
<accession>A0A1X4JNM8</accession>
<organism evidence="4 5">
    <name type="scientific">Weissella cibaria</name>
    <dbReference type="NCBI Taxonomy" id="137591"/>
    <lineage>
        <taxon>Bacteria</taxon>
        <taxon>Bacillati</taxon>
        <taxon>Bacillota</taxon>
        <taxon>Bacilli</taxon>
        <taxon>Lactobacillales</taxon>
        <taxon>Lactobacillaceae</taxon>
        <taxon>Weissella</taxon>
    </lineage>
</organism>
<dbReference type="Proteomes" id="UP000193588">
    <property type="component" value="Unassembled WGS sequence"/>
</dbReference>
<feature type="region of interest" description="Disordered" evidence="2">
    <location>
        <begin position="143"/>
        <end position="183"/>
    </location>
</feature>
<evidence type="ECO:0000256" key="2">
    <source>
        <dbReference type="SAM" id="MobiDB-lite"/>
    </source>
</evidence>
<dbReference type="EMBL" id="NDXJ01000002">
    <property type="protein sequence ID" value="OSP90321.1"/>
    <property type="molecule type" value="Genomic_DNA"/>
</dbReference>
<feature type="compositionally biased region" description="Low complexity" evidence="2">
    <location>
        <begin position="143"/>
        <end position="170"/>
    </location>
</feature>
<comment type="caution">
    <text evidence="4">The sequence shown here is derived from an EMBL/GenBank/DDBJ whole genome shotgun (WGS) entry which is preliminary data.</text>
</comment>
<evidence type="ECO:0000313" key="4">
    <source>
        <dbReference type="EMBL" id="OSP90321.1"/>
    </source>
</evidence>
<gene>
    <name evidence="4" type="ORF">B9D04_00790</name>
</gene>
<keyword evidence="3" id="KW-1133">Transmembrane helix</keyword>
<name>A0A1X4JNM8_9LACO</name>
<evidence type="ECO:0000313" key="5">
    <source>
        <dbReference type="Proteomes" id="UP000193588"/>
    </source>
</evidence>
<dbReference type="RefSeq" id="WP_085637045.1">
    <property type="nucleotide sequence ID" value="NZ_JADNDI010000082.1"/>
</dbReference>
<keyword evidence="3" id="KW-0812">Transmembrane</keyword>
<keyword evidence="3" id="KW-0472">Membrane</keyword>
<sequence>MEKNKIVGLGIGIIGVIFLFGLLPFMIISSQSQSSDSTSESTSSSSKVEYGKMPNFVGDNIGDNGAITWIGDNNLSYTIDNKDYTRSISLTLKNTGTSFPLNKTNLDQYKIVSQSIKAGTKLSFNKDYTVNVKLVRDSDAISSSASAASKSSEQSQSQSEMASSETSSSDVDSKKTPIEISPDDMENAYINSQLVDGQKYKLTGVVANDVTTEFLYLETTDGSNMSFEAASKSKIEKFKKGMTVNMVVEEGSGILPKIISISQDKTKKYDKNAELNEQLTFAQNEVNQAAGMELISSYDIEDSVVYVQLNPDVLLQNDTQLKVMLDNAHSIMKNDGITSYMVFMVGDSRIARTTAFSGVKLLN</sequence>
<dbReference type="AlphaFoldDB" id="A0A1X4JNM8"/>
<evidence type="ECO:0000256" key="1">
    <source>
        <dbReference type="SAM" id="Coils"/>
    </source>
</evidence>
<feature type="coiled-coil region" evidence="1">
    <location>
        <begin position="265"/>
        <end position="292"/>
    </location>
</feature>
<reference evidence="4 5" key="1">
    <citation type="submission" date="2017-04" db="EMBL/GenBank/DDBJ databases">
        <title>The genome sequence of Weissella cibaria isolated from wild Drosophila.</title>
        <authorList>
            <person name="Ricks N.J."/>
            <person name="Carroll C."/>
            <person name="Walters A."/>
            <person name="Newell P.D."/>
            <person name="Chaston J.M."/>
        </authorList>
    </citation>
    <scope>NUCLEOTIDE SEQUENCE [LARGE SCALE GENOMIC DNA]</scope>
    <source>
        <strain evidence="4 5">DmW_103</strain>
    </source>
</reference>
<proteinExistence type="predicted"/>